<dbReference type="RefSeq" id="WP_234888339.1">
    <property type="nucleotide sequence ID" value="NZ_KY000074.1"/>
</dbReference>
<dbReference type="SUPFAM" id="SSF48295">
    <property type="entry name" value="TrpR-like"/>
    <property type="match status" value="1"/>
</dbReference>
<evidence type="ECO:0000313" key="1">
    <source>
        <dbReference type="EMBL" id="ASK49490.1"/>
    </source>
</evidence>
<geneLocation type="plasmid" evidence="1">
    <name>pTi_CFBP5481</name>
</geneLocation>
<dbReference type="GO" id="GO:0006313">
    <property type="term" value="P:DNA transposition"/>
    <property type="evidence" value="ECO:0007669"/>
    <property type="project" value="InterPro"/>
</dbReference>
<dbReference type="InterPro" id="IPR002514">
    <property type="entry name" value="Transposase_8"/>
</dbReference>
<sequence length="116" mass="12491">MRNYGTAILLTGQERRRRWSPDRRLEILEAAFAPGANVSEVARRFDVSTGLLYTWRRQALTVKDGPAFVPATVLDVSSGGDGGAATIVVDFANCIKVRIASGVPCDLAAAVMRALK</sequence>
<organism evidence="1">
    <name type="scientific">Agrobacterium larrymoorei</name>
    <dbReference type="NCBI Taxonomy" id="160699"/>
    <lineage>
        <taxon>Bacteria</taxon>
        <taxon>Pseudomonadati</taxon>
        <taxon>Pseudomonadota</taxon>
        <taxon>Alphaproteobacteria</taxon>
        <taxon>Hyphomicrobiales</taxon>
        <taxon>Rhizobiaceae</taxon>
        <taxon>Rhizobium/Agrobacterium group</taxon>
        <taxon>Agrobacterium</taxon>
    </lineage>
</organism>
<dbReference type="GO" id="GO:0043565">
    <property type="term" value="F:sequence-specific DNA binding"/>
    <property type="evidence" value="ECO:0007669"/>
    <property type="project" value="InterPro"/>
</dbReference>
<dbReference type="InterPro" id="IPR036388">
    <property type="entry name" value="WH-like_DNA-bd_sf"/>
</dbReference>
<reference evidence="1" key="1">
    <citation type="submission" date="2016-10" db="EMBL/GenBank/DDBJ databases">
        <title>Agrobacterium Ti plasmids: Classification based on T-DNA and Vir regions organization.</title>
        <authorList>
            <person name="Nabi N."/>
            <person name="Vial L."/>
            <person name="Ben Hafsa A."/>
            <person name="Chapulliot D."/>
            <person name="Berard A."/>
            <person name="Chauveau A."/>
            <person name="Le Paslier M.-C."/>
            <person name="Harzallah Skhiri F."/>
            <person name="Brunel D."/>
            <person name="Nesme X."/>
            <person name="Chaouachi M."/>
        </authorList>
    </citation>
    <scope>NUCLEOTIDE SEQUENCE</scope>
    <source>
        <strain evidence="1">CFBP5481</strain>
        <plasmid evidence="1">pTi_CFBP5481</plasmid>
    </source>
</reference>
<dbReference type="InterPro" id="IPR010921">
    <property type="entry name" value="Trp_repressor/repl_initiator"/>
</dbReference>
<dbReference type="GO" id="GO:0004803">
    <property type="term" value="F:transposase activity"/>
    <property type="evidence" value="ECO:0007669"/>
    <property type="project" value="InterPro"/>
</dbReference>
<dbReference type="Pfam" id="PF01527">
    <property type="entry name" value="HTH_Tnp_1"/>
    <property type="match status" value="1"/>
</dbReference>
<protein>
    <submittedName>
        <fullName evidence="1">Transposase</fullName>
    </submittedName>
</protein>
<dbReference type="Gene3D" id="1.10.10.10">
    <property type="entry name" value="Winged helix-like DNA-binding domain superfamily/Winged helix DNA-binding domain"/>
    <property type="match status" value="1"/>
</dbReference>
<proteinExistence type="predicted"/>
<keyword evidence="1" id="KW-0614">Plasmid</keyword>
<accession>A0A2Z2Q3T6</accession>
<dbReference type="AlphaFoldDB" id="A0A2Z2Q3T6"/>
<dbReference type="EMBL" id="KY000074">
    <property type="protein sequence ID" value="ASK49490.1"/>
    <property type="molecule type" value="Genomic_DNA"/>
</dbReference>
<dbReference type="NCBIfam" id="NF047595">
    <property type="entry name" value="IS66_ISRel24_TnpA"/>
    <property type="match status" value="1"/>
</dbReference>
<name>A0A2Z2Q3T6_9HYPH</name>